<dbReference type="CDD" id="cd11290">
    <property type="entry name" value="gelsolin_S1_like"/>
    <property type="match status" value="1"/>
</dbReference>
<dbReference type="Proteomes" id="UP000007799">
    <property type="component" value="Unassembled WGS sequence"/>
</dbReference>
<feature type="domain" description="HP" evidence="5">
    <location>
        <begin position="661"/>
        <end position="724"/>
    </location>
</feature>
<dbReference type="InterPro" id="IPR036886">
    <property type="entry name" value="Villin_headpiece_dom_sf"/>
</dbReference>
<evidence type="ECO:0000313" key="7">
    <source>
        <dbReference type="Proteomes" id="UP000007799"/>
    </source>
</evidence>
<dbReference type="SMART" id="SM00262">
    <property type="entry name" value="GEL"/>
    <property type="match status" value="5"/>
</dbReference>
<dbReference type="SMART" id="SM00153">
    <property type="entry name" value="VHP"/>
    <property type="match status" value="1"/>
</dbReference>
<dbReference type="InterPro" id="IPR007123">
    <property type="entry name" value="Gelsolin-like_dom"/>
</dbReference>
<dbReference type="PRINTS" id="PR00597">
    <property type="entry name" value="GELSOLIN"/>
</dbReference>
<dbReference type="GO" id="GO:0005737">
    <property type="term" value="C:cytoplasm"/>
    <property type="evidence" value="ECO:0007669"/>
    <property type="project" value="TreeGrafter"/>
</dbReference>
<dbReference type="KEGG" id="sre:PTSG_03104"/>
<evidence type="ECO:0000259" key="5">
    <source>
        <dbReference type="PROSITE" id="PS51089"/>
    </source>
</evidence>
<dbReference type="CDD" id="cd11288">
    <property type="entry name" value="gelsolin_S5_like"/>
    <property type="match status" value="1"/>
</dbReference>
<keyword evidence="3" id="KW-0677">Repeat</keyword>
<dbReference type="PROSITE" id="PS51089">
    <property type="entry name" value="HP"/>
    <property type="match status" value="1"/>
</dbReference>
<dbReference type="CDD" id="cd11291">
    <property type="entry name" value="gelsolin_S6_like"/>
    <property type="match status" value="1"/>
</dbReference>
<dbReference type="GO" id="GO:0015629">
    <property type="term" value="C:actin cytoskeleton"/>
    <property type="evidence" value="ECO:0007669"/>
    <property type="project" value="TreeGrafter"/>
</dbReference>
<protein>
    <submittedName>
        <fullName evidence="6">Villin-1</fullName>
    </submittedName>
</protein>
<dbReference type="GO" id="GO:0008154">
    <property type="term" value="P:actin polymerization or depolymerization"/>
    <property type="evidence" value="ECO:0007669"/>
    <property type="project" value="TreeGrafter"/>
</dbReference>
<dbReference type="GO" id="GO:0051015">
    <property type="term" value="F:actin filament binding"/>
    <property type="evidence" value="ECO:0007669"/>
    <property type="project" value="InterPro"/>
</dbReference>
<dbReference type="OMA" id="DPNIWSA"/>
<dbReference type="PANTHER" id="PTHR11977">
    <property type="entry name" value="VILLIN"/>
    <property type="match status" value="1"/>
</dbReference>
<dbReference type="FunFam" id="3.40.20.10:FF:000005">
    <property type="entry name" value="Gelsolin"/>
    <property type="match status" value="1"/>
</dbReference>
<dbReference type="Pfam" id="PF00626">
    <property type="entry name" value="Gelsolin"/>
    <property type="match status" value="5"/>
</dbReference>
<accession>F2U488</accession>
<keyword evidence="4" id="KW-0009">Actin-binding</keyword>
<dbReference type="CDD" id="cd11289">
    <property type="entry name" value="gelsolin_S2_like"/>
    <property type="match status" value="1"/>
</dbReference>
<dbReference type="eggNOG" id="KOG0443">
    <property type="taxonomic scope" value="Eukaryota"/>
</dbReference>
<dbReference type="InterPro" id="IPR029006">
    <property type="entry name" value="ADF-H/Gelsolin-like_dom_sf"/>
</dbReference>
<evidence type="ECO:0000256" key="2">
    <source>
        <dbReference type="ARBA" id="ARBA00022467"/>
    </source>
</evidence>
<dbReference type="FunFam" id="3.40.20.10:FF:000001">
    <property type="entry name" value="Gelsolin"/>
    <property type="match status" value="1"/>
</dbReference>
<dbReference type="GeneID" id="16076277"/>
<keyword evidence="2" id="KW-0117">Actin capping</keyword>
<dbReference type="PANTHER" id="PTHR11977:SF123">
    <property type="entry name" value="GELSOLIN"/>
    <property type="match status" value="1"/>
</dbReference>
<name>F2U488_SALR5</name>
<dbReference type="STRING" id="946362.F2U488"/>
<dbReference type="SUPFAM" id="SSF47050">
    <property type="entry name" value="VHP, Villin headpiece domain"/>
    <property type="match status" value="1"/>
</dbReference>
<dbReference type="AlphaFoldDB" id="F2U488"/>
<gene>
    <name evidence="6" type="ORF">PTSG_03104</name>
</gene>
<dbReference type="FunCoup" id="F2U488">
    <property type="interactions" value="324"/>
</dbReference>
<dbReference type="OrthoDB" id="6375767at2759"/>
<dbReference type="CDD" id="cd11293">
    <property type="entry name" value="gelsolin_S4_like"/>
    <property type="match status" value="1"/>
</dbReference>
<dbReference type="GO" id="GO:0005546">
    <property type="term" value="F:phosphatidylinositol-4,5-bisphosphate binding"/>
    <property type="evidence" value="ECO:0007669"/>
    <property type="project" value="TreeGrafter"/>
</dbReference>
<dbReference type="InParanoid" id="F2U488"/>
<dbReference type="Gene3D" id="1.10.950.10">
    <property type="entry name" value="Villin headpiece domain"/>
    <property type="match status" value="1"/>
</dbReference>
<sequence>MGYEAPKGVPTVFDPSFTGVGQKPGLEIWRVEKLAVVKKNKDDKAHKGELHEGDAYIILQTKEVHGALQRNIFFWLGKDSSQDEQGVAAYKTVELDQSLGDEPVQHREVQNHESDEFLGLFKNGLRYLEGGVATGFRHVDRDAYETRLLHIKGRRNIRVSQVKLDPSSMNEGDVFVLDAGKDIFQWNGKGASRVEKSKALEVTKRIRDEERGGKAKIHLIDQGKDDDSLFWEKFGGGETPLFKQNFPGWKEANALLPGQTGIRKKKFIKRQFSAATLHSAGERQKANLPDDGKGKLEVWRIENFEMAPVPKDQHGHFYSGDSYVMLYTYLRNSKEEYIIYFWQGNKSSQDERGASAKHAVDLDDQYGGAPVQVRVVQNKEPPHFYLVMKQFGGMVVHEGGHASGWKNVDDKDSYDTDGTRLFQVRGTNEWNTRAIQVDEEPKSLNSGDVFILETPQNVFLWYGKGCTGDEREYAKQIVKRVCPKRGASFEAITEGQEPKEFWQGLGWDIDTQGRPTYAEFKEQAIQEYHEPRLFQCSNARGYFYVEEIFDFDQNDLIEDDVMLLDTYFEVFVWIGQNANPEEKKGALQAAVDYVKTDPSGRTVDDTCIMQIKQGFEPTNFRCHFHAWDDDMWSKGMSYEELKAKLGSEVEGVDAMAALDEWSGNKKYPYELLRDGPVPETVDVTAKEQYLEDEEFEKIFKMTRAEFNALPKWKQNGKKKEVKLF</sequence>
<proteinExistence type="inferred from homology"/>
<dbReference type="RefSeq" id="XP_004995690.1">
    <property type="nucleotide sequence ID" value="XM_004995633.1"/>
</dbReference>
<dbReference type="Gene3D" id="3.40.20.10">
    <property type="entry name" value="Severin"/>
    <property type="match status" value="5"/>
</dbReference>
<evidence type="ECO:0000256" key="1">
    <source>
        <dbReference type="ARBA" id="ARBA00008418"/>
    </source>
</evidence>
<evidence type="ECO:0000313" key="6">
    <source>
        <dbReference type="EMBL" id="EGD82454.1"/>
    </source>
</evidence>
<evidence type="ECO:0000256" key="3">
    <source>
        <dbReference type="ARBA" id="ARBA00022737"/>
    </source>
</evidence>
<dbReference type="GO" id="GO:0051016">
    <property type="term" value="P:barbed-end actin filament capping"/>
    <property type="evidence" value="ECO:0007669"/>
    <property type="project" value="TreeGrafter"/>
</dbReference>
<dbReference type="InterPro" id="IPR007122">
    <property type="entry name" value="Villin/Gelsolin"/>
</dbReference>
<reference evidence="6" key="1">
    <citation type="submission" date="2009-08" db="EMBL/GenBank/DDBJ databases">
        <title>Annotation of Salpingoeca rosetta.</title>
        <authorList>
            <consortium name="The Broad Institute Genome Sequencing Platform"/>
            <person name="Russ C."/>
            <person name="Cuomo C."/>
            <person name="Burger G."/>
            <person name="Gray M.W."/>
            <person name="Holland P.W.H."/>
            <person name="King N."/>
            <person name="Lang F.B.F."/>
            <person name="Roger A.J."/>
            <person name="Ruiz-Trillo I."/>
            <person name="Young S.K."/>
            <person name="Zeng Q."/>
            <person name="Gargeya S."/>
            <person name="Alvarado L."/>
            <person name="Berlin A."/>
            <person name="Chapman S.B."/>
            <person name="Chen Z."/>
            <person name="Freedman E."/>
            <person name="Gellesch M."/>
            <person name="Goldberg J."/>
            <person name="Griggs A."/>
            <person name="Gujja S."/>
            <person name="Heilman E."/>
            <person name="Heiman D."/>
            <person name="Howarth C."/>
            <person name="Mehta T."/>
            <person name="Neiman D."/>
            <person name="Pearson M."/>
            <person name="Roberts A."/>
            <person name="Saif S."/>
            <person name="Shea T."/>
            <person name="Shenoy N."/>
            <person name="Sisk P."/>
            <person name="Stolte C."/>
            <person name="Sykes S."/>
            <person name="White J."/>
            <person name="Yandava C."/>
            <person name="Haas B."/>
            <person name="Nusbaum C."/>
            <person name="Birren B."/>
        </authorList>
    </citation>
    <scope>NUCLEOTIDE SEQUENCE [LARGE SCALE GENOMIC DNA]</scope>
    <source>
        <strain evidence="6">ATCC 50818</strain>
    </source>
</reference>
<dbReference type="InterPro" id="IPR003128">
    <property type="entry name" value="Villin_headpiece"/>
</dbReference>
<keyword evidence="7" id="KW-1185">Reference proteome</keyword>
<evidence type="ECO:0000256" key="4">
    <source>
        <dbReference type="ARBA" id="ARBA00023203"/>
    </source>
</evidence>
<dbReference type="EMBL" id="GL832961">
    <property type="protein sequence ID" value="EGD82454.1"/>
    <property type="molecule type" value="Genomic_DNA"/>
</dbReference>
<organism evidence="7">
    <name type="scientific">Salpingoeca rosetta (strain ATCC 50818 / BSB-021)</name>
    <dbReference type="NCBI Taxonomy" id="946362"/>
    <lineage>
        <taxon>Eukaryota</taxon>
        <taxon>Choanoflagellata</taxon>
        <taxon>Craspedida</taxon>
        <taxon>Salpingoecidae</taxon>
        <taxon>Salpingoeca</taxon>
    </lineage>
</organism>
<dbReference type="GO" id="GO:0051014">
    <property type="term" value="P:actin filament severing"/>
    <property type="evidence" value="ECO:0007669"/>
    <property type="project" value="TreeGrafter"/>
</dbReference>
<dbReference type="Pfam" id="PF02209">
    <property type="entry name" value="VHP"/>
    <property type="match status" value="1"/>
</dbReference>
<comment type="similarity">
    <text evidence="1">Belongs to the villin/gelsolin family.</text>
</comment>
<dbReference type="SUPFAM" id="SSF55753">
    <property type="entry name" value="Actin depolymerizing proteins"/>
    <property type="match status" value="5"/>
</dbReference>